<proteinExistence type="predicted"/>
<reference evidence="5 6" key="1">
    <citation type="submission" date="2019-01" db="EMBL/GenBank/DDBJ databases">
        <authorList>
            <person name="Brito A."/>
        </authorList>
    </citation>
    <scope>NUCLEOTIDE SEQUENCE [LARGE SCALE GENOMIC DNA]</scope>
    <source>
        <strain evidence="5">1</strain>
    </source>
</reference>
<keyword evidence="2" id="KW-0479">Metal-binding</keyword>
<dbReference type="RefSeq" id="WP_144874242.1">
    <property type="nucleotide sequence ID" value="NZ_LR214074.1"/>
</dbReference>
<dbReference type="GO" id="GO:0046872">
    <property type="term" value="F:metal ion binding"/>
    <property type="evidence" value="ECO:0007669"/>
    <property type="project" value="UniProtKB-KW"/>
</dbReference>
<gene>
    <name evidence="5" type="ORF">H1P_3370005</name>
</gene>
<evidence type="ECO:0000259" key="4">
    <source>
        <dbReference type="Pfam" id="PF13613"/>
    </source>
</evidence>
<protein>
    <submittedName>
        <fullName evidence="5">Transposase</fullName>
    </submittedName>
</protein>
<evidence type="ECO:0000256" key="2">
    <source>
        <dbReference type="ARBA" id="ARBA00022723"/>
    </source>
</evidence>
<dbReference type="PANTHER" id="PTHR23080">
    <property type="entry name" value="THAP DOMAIN PROTEIN"/>
    <property type="match status" value="1"/>
</dbReference>
<dbReference type="EMBL" id="CAACVJ010000265">
    <property type="protein sequence ID" value="VEP15458.1"/>
    <property type="molecule type" value="Genomic_DNA"/>
</dbReference>
<dbReference type="InterPro" id="IPR027806">
    <property type="entry name" value="HARBI1_dom"/>
</dbReference>
<sequence length="297" mass="34693">MVNPLEHIRLHPKVAKQLIGLTLPQLEQLIKQAIAKNKERKKAAEDHKIRVNKKGAGRAKNLSEEAEICLTFFYLRQMPIFEVLGIMFDVSRTTANDLFHYWLPILRDLLPCSLLEEWQNSIKNDEFVQELLTSYELLIDSAEQQRERPKNYQEPKKFFSGKKQKHTFKNQFVSLPKGRDIVDVIVGERGPEADVNLLRKQQDNFSESQNFKGDKAYIGANRTITPQKKPPKRELTLEQKESNKLISQSRIYVEHLIRLIKIFRVAAERFRLHSRSYKQVILVICGLVRFRIGALKF</sequence>
<organism evidence="5 6">
    <name type="scientific">Hyella patelloides LEGE 07179</name>
    <dbReference type="NCBI Taxonomy" id="945734"/>
    <lineage>
        <taxon>Bacteria</taxon>
        <taxon>Bacillati</taxon>
        <taxon>Cyanobacteriota</taxon>
        <taxon>Cyanophyceae</taxon>
        <taxon>Pleurocapsales</taxon>
        <taxon>Hyellaceae</taxon>
        <taxon>Hyella</taxon>
    </lineage>
</organism>
<dbReference type="OrthoDB" id="465276at2"/>
<dbReference type="AlphaFoldDB" id="A0A563VVG3"/>
<accession>A0A563VVG3</accession>
<evidence type="ECO:0000313" key="5">
    <source>
        <dbReference type="EMBL" id="VEP15458.1"/>
    </source>
</evidence>
<dbReference type="InterPro" id="IPR027805">
    <property type="entry name" value="Transposase_HTH_dom"/>
</dbReference>
<evidence type="ECO:0000259" key="3">
    <source>
        <dbReference type="Pfam" id="PF13359"/>
    </source>
</evidence>
<dbReference type="Pfam" id="PF13613">
    <property type="entry name" value="HTH_Tnp_4"/>
    <property type="match status" value="1"/>
</dbReference>
<keyword evidence="6" id="KW-1185">Reference proteome</keyword>
<dbReference type="Pfam" id="PF13359">
    <property type="entry name" value="DDE_Tnp_4"/>
    <property type="match status" value="1"/>
</dbReference>
<evidence type="ECO:0000313" key="6">
    <source>
        <dbReference type="Proteomes" id="UP000320055"/>
    </source>
</evidence>
<dbReference type="Proteomes" id="UP000320055">
    <property type="component" value="Unassembled WGS sequence"/>
</dbReference>
<evidence type="ECO:0000256" key="1">
    <source>
        <dbReference type="ARBA" id="ARBA00001968"/>
    </source>
</evidence>
<feature type="domain" description="Transposase Helix-turn-helix" evidence="4">
    <location>
        <begin position="61"/>
        <end position="111"/>
    </location>
</feature>
<name>A0A563VVG3_9CYAN</name>
<feature type="domain" description="DDE Tnp4" evidence="3">
    <location>
        <begin position="139"/>
        <end position="288"/>
    </location>
</feature>
<dbReference type="PANTHER" id="PTHR23080:SF141">
    <property type="entry name" value="TRANSPOSASE HELIX-TURN-HELIX DOMAIN-CONTAINING PROTEIN"/>
    <property type="match status" value="1"/>
</dbReference>
<comment type="cofactor">
    <cofactor evidence="1">
        <name>a divalent metal cation</name>
        <dbReference type="ChEBI" id="CHEBI:60240"/>
    </cofactor>
</comment>